<reference evidence="2" key="1">
    <citation type="journal article" date="2019" name="Int. J. Syst. Evol. Microbiol.">
        <title>The Global Catalogue of Microorganisms (GCM) 10K type strain sequencing project: providing services to taxonomists for standard genome sequencing and annotation.</title>
        <authorList>
            <consortium name="The Broad Institute Genomics Platform"/>
            <consortium name="The Broad Institute Genome Sequencing Center for Infectious Disease"/>
            <person name="Wu L."/>
            <person name="Ma J."/>
        </authorList>
    </citation>
    <scope>NUCLEOTIDE SEQUENCE [LARGE SCALE GENOMIC DNA]</scope>
    <source>
        <strain evidence="2">KCTC 12847</strain>
    </source>
</reference>
<organism evidence="1 2">
    <name type="scientific">Modicisalibacter luteus</name>
    <dbReference type="NCBI Taxonomy" id="453962"/>
    <lineage>
        <taxon>Bacteria</taxon>
        <taxon>Pseudomonadati</taxon>
        <taxon>Pseudomonadota</taxon>
        <taxon>Gammaproteobacteria</taxon>
        <taxon>Oceanospirillales</taxon>
        <taxon>Halomonadaceae</taxon>
        <taxon>Modicisalibacter</taxon>
    </lineage>
</organism>
<gene>
    <name evidence="1" type="ORF">ACFOEI_14965</name>
</gene>
<sequence length="599" mass="64043">MAFNKKQLKGAFNLDEQALGVLRTHLIALESDFQTRYDSLNRKDKVTALFQDLAESSSLPESLEELSALLPEQSVGQLMRLYNQITSPSGKGPDVPAEETVTLGDTDEDVFLEGMGATALALNLSADILKEEYHGEFTFDGSGPSEIQTFEADDPDPEAGTPDGYTPVGIYRLTNTEQLVLDVAANTGFGGTVHANAAASLRVDAAGLLSPYATVHGASLTQATFTLGALDDRHYGHYLDIEAPNLEHVTIDAESTLVLSSIAETDSLSRVDAVIDDELLVSGFDLHDLTEANLSGAGRAVFYSDELARSTESIRVDAGELRGDQVLPGEDTLSLRIQAFDGAERGTAEIIGSNVGLSSILIAGRDMTYAGDGGGLVRYTEVGDWDHMASFSVHAGTEAGSSDSVQALSLSMWDLVARGDISRDNVALKVEGNSYVETGDFHVLTGATLHSEGEGGMVNIDTDNVVTLNRFIPSYTDTATYNSAVFARNTGETQWSIDDEGLFDGTFDLDMTITNDDADTLEALLFEDAEGDLFYVLDTKSEAGIEVGADNFLLGEVGEGWVNDASVHTAQKIDRYIDENGLELLGVGETTLTDPYAMA</sequence>
<accession>A0ABV7M4I2</accession>
<dbReference type="Proteomes" id="UP001595640">
    <property type="component" value="Unassembled WGS sequence"/>
</dbReference>
<dbReference type="EMBL" id="JBHRUH010000031">
    <property type="protein sequence ID" value="MFC3293355.1"/>
    <property type="molecule type" value="Genomic_DNA"/>
</dbReference>
<name>A0ABV7M4I2_9GAMM</name>
<proteinExistence type="predicted"/>
<evidence type="ECO:0000313" key="1">
    <source>
        <dbReference type="EMBL" id="MFC3293355.1"/>
    </source>
</evidence>
<evidence type="ECO:0000313" key="2">
    <source>
        <dbReference type="Proteomes" id="UP001595640"/>
    </source>
</evidence>
<protein>
    <submittedName>
        <fullName evidence="1">Uncharacterized protein</fullName>
    </submittedName>
</protein>
<dbReference type="RefSeq" id="WP_019017624.1">
    <property type="nucleotide sequence ID" value="NZ_BMXD01000001.1"/>
</dbReference>
<keyword evidence="2" id="KW-1185">Reference proteome</keyword>
<comment type="caution">
    <text evidence="1">The sequence shown here is derived from an EMBL/GenBank/DDBJ whole genome shotgun (WGS) entry which is preliminary data.</text>
</comment>